<sequence length="128" mass="14156">MKRILVVLVALSFYCASSCNFLGAEGRPFLPGRTRAIDLKELADWLGREAKHAVVGVEDFGVGEDQVDEIVLKADKRKRISALPKVVQKPTENYLDEIDRLKLGINKILCESVEDGCDHVDDMEGSAP</sequence>
<evidence type="ECO:0000256" key="1">
    <source>
        <dbReference type="SAM" id="SignalP"/>
    </source>
</evidence>
<dbReference type="AlphaFoldDB" id="A0ABD3HUQ5"/>
<gene>
    <name evidence="2" type="ORF">R1sor_006745</name>
</gene>
<keyword evidence="3" id="KW-1185">Reference proteome</keyword>
<evidence type="ECO:0000313" key="3">
    <source>
        <dbReference type="Proteomes" id="UP001633002"/>
    </source>
</evidence>
<feature type="chain" id="PRO_5044873609" evidence="1">
    <location>
        <begin position="20"/>
        <end position="128"/>
    </location>
</feature>
<dbReference type="Proteomes" id="UP001633002">
    <property type="component" value="Unassembled WGS sequence"/>
</dbReference>
<proteinExistence type="predicted"/>
<organism evidence="2 3">
    <name type="scientific">Riccia sorocarpa</name>
    <dbReference type="NCBI Taxonomy" id="122646"/>
    <lineage>
        <taxon>Eukaryota</taxon>
        <taxon>Viridiplantae</taxon>
        <taxon>Streptophyta</taxon>
        <taxon>Embryophyta</taxon>
        <taxon>Marchantiophyta</taxon>
        <taxon>Marchantiopsida</taxon>
        <taxon>Marchantiidae</taxon>
        <taxon>Marchantiales</taxon>
        <taxon>Ricciaceae</taxon>
        <taxon>Riccia</taxon>
    </lineage>
</organism>
<accession>A0ABD3HUQ5</accession>
<keyword evidence="1" id="KW-0732">Signal</keyword>
<feature type="signal peptide" evidence="1">
    <location>
        <begin position="1"/>
        <end position="19"/>
    </location>
</feature>
<protein>
    <submittedName>
        <fullName evidence="2">Uncharacterized protein</fullName>
    </submittedName>
</protein>
<name>A0ABD3HUQ5_9MARC</name>
<dbReference type="EMBL" id="JBJQOH010000003">
    <property type="protein sequence ID" value="KAL3693094.1"/>
    <property type="molecule type" value="Genomic_DNA"/>
</dbReference>
<comment type="caution">
    <text evidence="2">The sequence shown here is derived from an EMBL/GenBank/DDBJ whole genome shotgun (WGS) entry which is preliminary data.</text>
</comment>
<reference evidence="2 3" key="1">
    <citation type="submission" date="2024-09" db="EMBL/GenBank/DDBJ databases">
        <title>Chromosome-scale assembly of Riccia sorocarpa.</title>
        <authorList>
            <person name="Paukszto L."/>
        </authorList>
    </citation>
    <scope>NUCLEOTIDE SEQUENCE [LARGE SCALE GENOMIC DNA]</scope>
    <source>
        <strain evidence="2">LP-2024</strain>
        <tissue evidence="2">Aerial parts of the thallus</tissue>
    </source>
</reference>
<evidence type="ECO:0000313" key="2">
    <source>
        <dbReference type="EMBL" id="KAL3693094.1"/>
    </source>
</evidence>